<keyword evidence="3 6" id="KW-0032">Aminotransferase</keyword>
<dbReference type="EC" id="2.6.1.-" evidence="6"/>
<dbReference type="CDD" id="cd00609">
    <property type="entry name" value="AAT_like"/>
    <property type="match status" value="1"/>
</dbReference>
<dbReference type="InterPro" id="IPR015424">
    <property type="entry name" value="PyrdxlP-dep_Trfase"/>
</dbReference>
<dbReference type="Pfam" id="PF00155">
    <property type="entry name" value="Aminotran_1_2"/>
    <property type="match status" value="1"/>
</dbReference>
<comment type="cofactor">
    <cofactor evidence="1 6">
        <name>pyridoxal 5'-phosphate</name>
        <dbReference type="ChEBI" id="CHEBI:597326"/>
    </cofactor>
</comment>
<evidence type="ECO:0000256" key="2">
    <source>
        <dbReference type="ARBA" id="ARBA00007441"/>
    </source>
</evidence>
<evidence type="ECO:0000256" key="3">
    <source>
        <dbReference type="ARBA" id="ARBA00022576"/>
    </source>
</evidence>
<comment type="caution">
    <text evidence="8">The sequence shown here is derived from an EMBL/GenBank/DDBJ whole genome shotgun (WGS) entry which is preliminary data.</text>
</comment>
<dbReference type="Gene3D" id="3.90.1150.10">
    <property type="entry name" value="Aspartate Aminotransferase, domain 1"/>
    <property type="match status" value="1"/>
</dbReference>
<dbReference type="InterPro" id="IPR015422">
    <property type="entry name" value="PyrdxlP-dep_Trfase_small"/>
</dbReference>
<dbReference type="InterPro" id="IPR004838">
    <property type="entry name" value="NHTrfase_class1_PyrdxlP-BS"/>
</dbReference>
<keyword evidence="5" id="KW-0663">Pyridoxal phosphate</keyword>
<dbReference type="SUPFAM" id="SSF53383">
    <property type="entry name" value="PLP-dependent transferases"/>
    <property type="match status" value="1"/>
</dbReference>
<name>A0A934N1B6_9BACT</name>
<keyword evidence="4 6" id="KW-0808">Transferase</keyword>
<keyword evidence="9" id="KW-1185">Reference proteome</keyword>
<dbReference type="InterPro" id="IPR015421">
    <property type="entry name" value="PyrdxlP-dep_Trfase_major"/>
</dbReference>
<gene>
    <name evidence="8" type="ORF">JF922_01805</name>
</gene>
<evidence type="ECO:0000313" key="8">
    <source>
        <dbReference type="EMBL" id="MBJ7596810.1"/>
    </source>
</evidence>
<feature type="domain" description="Aminotransferase class I/classII large" evidence="7">
    <location>
        <begin position="38"/>
        <end position="370"/>
    </location>
</feature>
<sequence>MRLTSAVERVGTLVAADASARSGVQRLDLYGAPSPPIPPHIREAVLEAVDRDARAPSRGDPSLRAAAARWVESASGRSYDPDREILVTNGGMQALSVSFQALLDAGDSVVIPSPSFFFGNLVSMAGAESVYVPSVERTGWTWDLERLAAAIDSRTRVIVACNPCNPTGYLPSIDDLRRLAELAVRHDLVLLADESYERVVYDGRRISSLASLPEIADRLVLVRSVSKSFGMPGWRIGFVFAPPTILERCLAIFEWTSLRCSVVAQRAAWAALEGPPDWLAGITEQYQRNRHLAYSAVTATQRLSCRLPDSCPFLFVNVANLKGSSPADREDQLLELGIPIVPGRHFIAPDYVRLPFGGEPRTLDLLARSLAAL</sequence>
<dbReference type="PANTHER" id="PTHR46383">
    <property type="entry name" value="ASPARTATE AMINOTRANSFERASE"/>
    <property type="match status" value="1"/>
</dbReference>
<evidence type="ECO:0000256" key="4">
    <source>
        <dbReference type="ARBA" id="ARBA00022679"/>
    </source>
</evidence>
<comment type="similarity">
    <text evidence="2 6">Belongs to the class-I pyridoxal-phosphate-dependent aminotransferase family.</text>
</comment>
<dbReference type="AlphaFoldDB" id="A0A934N1B6"/>
<dbReference type="RefSeq" id="WP_338198643.1">
    <property type="nucleotide sequence ID" value="NZ_JAEKNR010000024.1"/>
</dbReference>
<protein>
    <recommendedName>
        <fullName evidence="6">Aminotransferase</fullName>
        <ecNumber evidence="6">2.6.1.-</ecNumber>
    </recommendedName>
</protein>
<dbReference type="Proteomes" id="UP000612893">
    <property type="component" value="Unassembled WGS sequence"/>
</dbReference>
<evidence type="ECO:0000313" key="9">
    <source>
        <dbReference type="Proteomes" id="UP000612893"/>
    </source>
</evidence>
<dbReference type="InterPro" id="IPR004839">
    <property type="entry name" value="Aminotransferase_I/II_large"/>
</dbReference>
<dbReference type="PANTHER" id="PTHR46383:SF1">
    <property type="entry name" value="ASPARTATE AMINOTRANSFERASE"/>
    <property type="match status" value="1"/>
</dbReference>
<reference evidence="8" key="1">
    <citation type="submission" date="2020-10" db="EMBL/GenBank/DDBJ databases">
        <title>Ca. Dormibacterota MAGs.</title>
        <authorList>
            <person name="Montgomery K."/>
        </authorList>
    </citation>
    <scope>NUCLEOTIDE SEQUENCE [LARGE SCALE GENOMIC DNA]</scope>
    <source>
        <strain evidence="8">SC8812_S17_10</strain>
    </source>
</reference>
<dbReference type="InterPro" id="IPR050596">
    <property type="entry name" value="AspAT/PAT-like"/>
</dbReference>
<evidence type="ECO:0000256" key="6">
    <source>
        <dbReference type="RuleBase" id="RU000481"/>
    </source>
</evidence>
<dbReference type="EMBL" id="JAEKNR010000024">
    <property type="protein sequence ID" value="MBJ7596810.1"/>
    <property type="molecule type" value="Genomic_DNA"/>
</dbReference>
<dbReference type="GO" id="GO:0008483">
    <property type="term" value="F:transaminase activity"/>
    <property type="evidence" value="ECO:0007669"/>
    <property type="project" value="UniProtKB-KW"/>
</dbReference>
<evidence type="ECO:0000256" key="5">
    <source>
        <dbReference type="ARBA" id="ARBA00022898"/>
    </source>
</evidence>
<organism evidence="8 9">
    <name type="scientific">Candidatus Nephthysia bennettiae</name>
    <dbReference type="NCBI Taxonomy" id="3127016"/>
    <lineage>
        <taxon>Bacteria</taxon>
        <taxon>Bacillati</taxon>
        <taxon>Candidatus Dormiibacterota</taxon>
        <taxon>Candidatus Dormibacteria</taxon>
        <taxon>Candidatus Dormibacterales</taxon>
        <taxon>Candidatus Dormibacteraceae</taxon>
        <taxon>Candidatus Nephthysia</taxon>
    </lineage>
</organism>
<dbReference type="PROSITE" id="PS00105">
    <property type="entry name" value="AA_TRANSFER_CLASS_1"/>
    <property type="match status" value="1"/>
</dbReference>
<evidence type="ECO:0000259" key="7">
    <source>
        <dbReference type="Pfam" id="PF00155"/>
    </source>
</evidence>
<evidence type="ECO:0000256" key="1">
    <source>
        <dbReference type="ARBA" id="ARBA00001933"/>
    </source>
</evidence>
<accession>A0A934N1B6</accession>
<proteinExistence type="inferred from homology"/>
<dbReference type="Gene3D" id="3.40.640.10">
    <property type="entry name" value="Type I PLP-dependent aspartate aminotransferase-like (Major domain)"/>
    <property type="match status" value="1"/>
</dbReference>